<dbReference type="AlphaFoldDB" id="A0A2K3JW62"/>
<proteinExistence type="predicted"/>
<protein>
    <recommendedName>
        <fullName evidence="3">Reverse transcriptase Ty1/copia-type domain-containing protein</fullName>
    </recommendedName>
</protein>
<organism evidence="1 2">
    <name type="scientific">Trifolium pratense</name>
    <name type="common">Red clover</name>
    <dbReference type="NCBI Taxonomy" id="57577"/>
    <lineage>
        <taxon>Eukaryota</taxon>
        <taxon>Viridiplantae</taxon>
        <taxon>Streptophyta</taxon>
        <taxon>Embryophyta</taxon>
        <taxon>Tracheophyta</taxon>
        <taxon>Spermatophyta</taxon>
        <taxon>Magnoliopsida</taxon>
        <taxon>eudicotyledons</taxon>
        <taxon>Gunneridae</taxon>
        <taxon>Pentapetalae</taxon>
        <taxon>rosids</taxon>
        <taxon>fabids</taxon>
        <taxon>Fabales</taxon>
        <taxon>Fabaceae</taxon>
        <taxon>Papilionoideae</taxon>
        <taxon>50 kb inversion clade</taxon>
        <taxon>NPAAA clade</taxon>
        <taxon>Hologalegina</taxon>
        <taxon>IRL clade</taxon>
        <taxon>Trifolieae</taxon>
        <taxon>Trifolium</taxon>
    </lineage>
</organism>
<evidence type="ECO:0000313" key="1">
    <source>
        <dbReference type="EMBL" id="PNX58283.1"/>
    </source>
</evidence>
<comment type="caution">
    <text evidence="1">The sequence shown here is derived from an EMBL/GenBank/DDBJ whole genome shotgun (WGS) entry which is preliminary data.</text>
</comment>
<dbReference type="Proteomes" id="UP000236291">
    <property type="component" value="Unassembled WGS sequence"/>
</dbReference>
<name>A0A2K3JW62_TRIPR</name>
<dbReference type="EMBL" id="ASHM01078280">
    <property type="protein sequence ID" value="PNX58283.1"/>
    <property type="molecule type" value="Genomic_DNA"/>
</dbReference>
<feature type="non-terminal residue" evidence="1">
    <location>
        <position position="48"/>
    </location>
</feature>
<reference evidence="1 2" key="1">
    <citation type="journal article" date="2014" name="Am. J. Bot.">
        <title>Genome assembly and annotation for red clover (Trifolium pratense; Fabaceae).</title>
        <authorList>
            <person name="Istvanek J."/>
            <person name="Jaros M."/>
            <person name="Krenek A."/>
            <person name="Repkova J."/>
        </authorList>
    </citation>
    <scope>NUCLEOTIDE SEQUENCE [LARGE SCALE GENOMIC DNA]</scope>
    <source>
        <strain evidence="2">cv. Tatra</strain>
        <tissue evidence="1">Young leaves</tissue>
    </source>
</reference>
<evidence type="ECO:0000313" key="2">
    <source>
        <dbReference type="Proteomes" id="UP000236291"/>
    </source>
</evidence>
<sequence length="48" mass="5297">MGNLQKYLLHGDLAEDIYMTLPPGLPSSSEGVCKLKRSLYGLDKLHGH</sequence>
<accession>A0A2K3JW62</accession>
<reference evidence="1 2" key="2">
    <citation type="journal article" date="2017" name="Front. Plant Sci.">
        <title>Gene Classification and Mining of Molecular Markers Useful in Red Clover (Trifolium pratense) Breeding.</title>
        <authorList>
            <person name="Istvanek J."/>
            <person name="Dluhosova J."/>
            <person name="Dluhos P."/>
            <person name="Patkova L."/>
            <person name="Nedelnik J."/>
            <person name="Repkova J."/>
        </authorList>
    </citation>
    <scope>NUCLEOTIDE SEQUENCE [LARGE SCALE GENOMIC DNA]</scope>
    <source>
        <strain evidence="2">cv. Tatra</strain>
        <tissue evidence="1">Young leaves</tissue>
    </source>
</reference>
<evidence type="ECO:0008006" key="3">
    <source>
        <dbReference type="Google" id="ProtNLM"/>
    </source>
</evidence>
<gene>
    <name evidence="1" type="ORF">L195_g050831</name>
</gene>